<dbReference type="SUPFAM" id="SSF55797">
    <property type="entry name" value="PR-1-like"/>
    <property type="match status" value="1"/>
</dbReference>
<keyword evidence="1" id="KW-1133">Transmembrane helix</keyword>
<evidence type="ECO:0000313" key="3">
    <source>
        <dbReference type="EMBL" id="OGZ66743.1"/>
    </source>
</evidence>
<comment type="caution">
    <text evidence="3">The sequence shown here is derived from an EMBL/GenBank/DDBJ whole genome shotgun (WGS) entry which is preliminary data.</text>
</comment>
<keyword evidence="1" id="KW-0812">Transmembrane</keyword>
<dbReference type="EMBL" id="MHOQ01000023">
    <property type="protein sequence ID" value="OGZ66743.1"/>
    <property type="molecule type" value="Genomic_DNA"/>
</dbReference>
<evidence type="ECO:0000256" key="1">
    <source>
        <dbReference type="SAM" id="Phobius"/>
    </source>
</evidence>
<feature type="transmembrane region" description="Helical" evidence="1">
    <location>
        <begin position="306"/>
        <end position="325"/>
    </location>
</feature>
<protein>
    <recommendedName>
        <fullName evidence="2">SCP domain-containing protein</fullName>
    </recommendedName>
</protein>
<feature type="transmembrane region" description="Helical" evidence="1">
    <location>
        <begin position="337"/>
        <end position="354"/>
    </location>
</feature>
<dbReference type="CDD" id="cd05379">
    <property type="entry name" value="CAP_bacterial"/>
    <property type="match status" value="1"/>
</dbReference>
<feature type="transmembrane region" description="Helical" evidence="1">
    <location>
        <begin position="39"/>
        <end position="57"/>
    </location>
</feature>
<dbReference type="PANTHER" id="PTHR31157">
    <property type="entry name" value="SCP DOMAIN-CONTAINING PROTEIN"/>
    <property type="match status" value="1"/>
</dbReference>
<sequence>MNYSLEGGEIFNKISQKIKNFFVSHTNIIYAQKLLMSNFLLYLIVFTFVIKLIIVGIQTPIPQNLFFADITKIDLVNMLNENRKTLGLNVLVENETLNKAAKLKAEDMIKNNYFSHQSPQGITPWFWFKKAGYTYKYAGENLAVGFVDSETVYNAWFNSSSHRDNLLNKNYTEIGTAVVEGFESNSIVVVQLFGNPVTKTVAAPVNNPPTPVIPPTPKPIPTTPVEPVASGQETNTPPVIENLETTETPTININTEATENPKETNNTILPKVLSQSTEYFLGPENIGKNNLYLKFLNLVVYDNGKLLQYFAFSLLILIIGCLIMNKLLLLQVQHNIMVLRPVLLIAILCITMWLEKGALSYLIPYQVSI</sequence>
<evidence type="ECO:0000313" key="4">
    <source>
        <dbReference type="Proteomes" id="UP000179183"/>
    </source>
</evidence>
<gene>
    <name evidence="3" type="ORF">A3D34_00520</name>
</gene>
<reference evidence="3 4" key="1">
    <citation type="journal article" date="2016" name="Nat. Commun.">
        <title>Thousands of microbial genomes shed light on interconnected biogeochemical processes in an aquifer system.</title>
        <authorList>
            <person name="Anantharaman K."/>
            <person name="Brown C.T."/>
            <person name="Hug L.A."/>
            <person name="Sharon I."/>
            <person name="Castelle C.J."/>
            <person name="Probst A.J."/>
            <person name="Thomas B.C."/>
            <person name="Singh A."/>
            <person name="Wilkins M.J."/>
            <person name="Karaoz U."/>
            <person name="Brodie E.L."/>
            <person name="Williams K.H."/>
            <person name="Hubbard S.S."/>
            <person name="Banfield J.F."/>
        </authorList>
    </citation>
    <scope>NUCLEOTIDE SEQUENCE [LARGE SCALE GENOMIC DNA]</scope>
</reference>
<dbReference type="InterPro" id="IPR035940">
    <property type="entry name" value="CAP_sf"/>
</dbReference>
<dbReference type="Pfam" id="PF00188">
    <property type="entry name" value="CAP"/>
    <property type="match status" value="1"/>
</dbReference>
<dbReference type="PANTHER" id="PTHR31157:SF1">
    <property type="entry name" value="SCP DOMAIN-CONTAINING PROTEIN"/>
    <property type="match status" value="1"/>
</dbReference>
<evidence type="ECO:0000259" key="2">
    <source>
        <dbReference type="Pfam" id="PF00188"/>
    </source>
</evidence>
<organism evidence="3 4">
    <name type="scientific">Candidatus Staskawiczbacteria bacterium RIFCSPHIGHO2_02_FULL_33_16</name>
    <dbReference type="NCBI Taxonomy" id="1802204"/>
    <lineage>
        <taxon>Bacteria</taxon>
        <taxon>Candidatus Staskawicziibacteriota</taxon>
    </lineage>
</organism>
<dbReference type="Proteomes" id="UP000179183">
    <property type="component" value="Unassembled WGS sequence"/>
</dbReference>
<keyword evidence="1" id="KW-0472">Membrane</keyword>
<accession>A0A1G2HWA0</accession>
<dbReference type="InterPro" id="IPR014044">
    <property type="entry name" value="CAP_dom"/>
</dbReference>
<dbReference type="AlphaFoldDB" id="A0A1G2HWA0"/>
<proteinExistence type="predicted"/>
<dbReference type="Gene3D" id="3.40.33.10">
    <property type="entry name" value="CAP"/>
    <property type="match status" value="1"/>
</dbReference>
<name>A0A1G2HWA0_9BACT</name>
<feature type="domain" description="SCP" evidence="2">
    <location>
        <begin position="76"/>
        <end position="193"/>
    </location>
</feature>